<dbReference type="FunFam" id="3.30.420.40:FF:000004">
    <property type="entry name" value="Molecular chaperone DnaK"/>
    <property type="match status" value="2"/>
</dbReference>
<dbReference type="GO" id="GO:0006950">
    <property type="term" value="P:response to stress"/>
    <property type="evidence" value="ECO:0007669"/>
    <property type="project" value="UniProtKB-ARBA"/>
</dbReference>
<dbReference type="PRINTS" id="PR00301">
    <property type="entry name" value="HEATSHOCK70"/>
</dbReference>
<keyword evidence="5" id="KW-1185">Reference proteome</keyword>
<dbReference type="Gene3D" id="2.60.34.10">
    <property type="entry name" value="Substrate Binding Domain Of DNAk, Chain A, domain 1"/>
    <property type="match status" value="2"/>
</dbReference>
<dbReference type="OrthoDB" id="2401965at2759"/>
<proteinExistence type="inferred from homology"/>
<dbReference type="FunFam" id="3.90.640.10:FF:000134">
    <property type="entry name" value="Heat shock cognate 71 kDa protein"/>
    <property type="match status" value="2"/>
</dbReference>
<dbReference type="Gene3D" id="3.30.420.40">
    <property type="match status" value="4"/>
</dbReference>
<name>A0A8J2WGZ7_9CRUS</name>
<dbReference type="InterPro" id="IPR013126">
    <property type="entry name" value="Hsp_70_fam"/>
</dbReference>
<dbReference type="AlphaFoldDB" id="A0A8J2WGZ7"/>
<evidence type="ECO:0000256" key="1">
    <source>
        <dbReference type="ARBA" id="ARBA00007381"/>
    </source>
</evidence>
<keyword evidence="3" id="KW-0067">ATP-binding</keyword>
<organism evidence="4 5">
    <name type="scientific">Daphnia galeata</name>
    <dbReference type="NCBI Taxonomy" id="27404"/>
    <lineage>
        <taxon>Eukaryota</taxon>
        <taxon>Metazoa</taxon>
        <taxon>Ecdysozoa</taxon>
        <taxon>Arthropoda</taxon>
        <taxon>Crustacea</taxon>
        <taxon>Branchiopoda</taxon>
        <taxon>Diplostraca</taxon>
        <taxon>Cladocera</taxon>
        <taxon>Anomopoda</taxon>
        <taxon>Daphniidae</taxon>
        <taxon>Daphnia</taxon>
    </lineage>
</organism>
<gene>
    <name evidence="4" type="ORF">DGAL_LOCUS10022</name>
</gene>
<evidence type="ECO:0000256" key="3">
    <source>
        <dbReference type="ARBA" id="ARBA00022840"/>
    </source>
</evidence>
<comment type="caution">
    <text evidence="4">The sequence shown here is derived from an EMBL/GenBank/DDBJ whole genome shotgun (WGS) entry which is preliminary data.</text>
</comment>
<dbReference type="GO" id="GO:0140662">
    <property type="term" value="F:ATP-dependent protein folding chaperone"/>
    <property type="evidence" value="ECO:0007669"/>
    <property type="project" value="InterPro"/>
</dbReference>
<dbReference type="InterPro" id="IPR043129">
    <property type="entry name" value="ATPase_NBD"/>
</dbReference>
<sequence>MAESYLCYDCPICSPAGDQLKTSATPDETLINAAREEPLTKTKTMEDYNRHRKPCIGIDMGTSFSCVGVFRDGKVEIIANEHNNRITPSYFSFSQEGSKLFGEVAKNLVTTNPLNTIFDGKRLIGRQLSDSTMQNDQKYWPFKLVQSKEDENPKVQIDYNGRSVTISPGFIAKVILEKMKEIAESYLKEDVTNAVITVPAHFNDSQRQIIKEAALHSGLKVLRILNETSAAAVAYGVDNKIAELKKVLIFDLGGGFLDVSVICIEDGFLDVKATTSDSHLGGDDFDIQLVDHFVKEFERKHEKDLSSNPRALRLLRTACEEAKRTLSYLTQASIGIVSLYEGIDFYTTITRSCFEDLCADLFRSTLKPVEDALYYAKMDKTEINEIVLVGGSTRIPKIQNVLQDFFNGKELNESINPDEAVACGAAIQAALLCGYKSKILNDFLLLEATSHSFGIEIGGGELYTIIRRDTSIPCKFWKTFTTKNDNQSSVLIKVYEGRRKILTRENILLGQFILSGIGPAERGIPRIEITFDMDCNDILTVTAADEFTWKNKISHQINVQRLAPPHRRFKLFHEPINLKMNDDPSKAASKAAPISAVIPMKATSIAARKSAMKAAPGTRAVRKAAPVTRAETRKKPKQTCRKFPSISAKSAKKLKLANNGDDHCIGIDMGTSFSCVGVFRDGKVEIIANEHNNRITPSYFSFSHEGSKLFGEVAKNLVTTNPLNTIFDGKRLIGQQLSDSTLQNDQKYWPFKLVQSKEDENPKVQIDYNGRSVTISPGFIAKMILEKMKEIAESYLKEEVTNAVITVPAHFNDSQRQIIKEAALHSGLKVLRILNETSAAAIAYGVQNQFAGPKNVLIFDLGGGFLDVSVICIEDGIFEVIATTSDSHLGGDDFDILLVDHFVKEFETKHGKDLSSDPRALRLLRTACEEAKRTLSYLTQASIGIVSIYEGIDFYTTITRSCFEDLCADLFRRTLKPVEDALYYAKMDKTEINEIVLVGGSTRIPKIQNVLQDFFNGKELNKSINPDEAVACGAAIQAAILCGYKSEVLNDFLLIEATSHSFGIEIGEGEMFTIILRNSPFPTKQTIIFTTQKDNQSNALIKVYEGEGALTRENNLLGQFILSGIRPAEHGKPRIEITFDMNANGIFTVTAADKSTGGDENIISHSFNGGNIRVMQSSITDADEMKLVLSESQFNAEFYRHKSAVKFQNQSY</sequence>
<comment type="similarity">
    <text evidence="1">Belongs to the heat shock protein 70 family.</text>
</comment>
<dbReference type="SUPFAM" id="SSF100920">
    <property type="entry name" value="Heat shock protein 70kD (HSP70), peptide-binding domain"/>
    <property type="match status" value="2"/>
</dbReference>
<reference evidence="4" key="1">
    <citation type="submission" date="2021-11" db="EMBL/GenBank/DDBJ databases">
        <authorList>
            <person name="Schell T."/>
        </authorList>
    </citation>
    <scope>NUCLEOTIDE SEQUENCE</scope>
    <source>
        <strain evidence="4">M5</strain>
    </source>
</reference>
<protein>
    <submittedName>
        <fullName evidence="4">Uncharacterized protein</fullName>
    </submittedName>
</protein>
<dbReference type="Gene3D" id="3.30.30.30">
    <property type="match status" value="2"/>
</dbReference>
<dbReference type="SUPFAM" id="SSF53067">
    <property type="entry name" value="Actin-like ATPase domain"/>
    <property type="match status" value="4"/>
</dbReference>
<evidence type="ECO:0000313" key="4">
    <source>
        <dbReference type="EMBL" id="CAH0106860.1"/>
    </source>
</evidence>
<accession>A0A8J2WGZ7</accession>
<dbReference type="Pfam" id="PF00012">
    <property type="entry name" value="HSP70"/>
    <property type="match status" value="2"/>
</dbReference>
<dbReference type="Proteomes" id="UP000789390">
    <property type="component" value="Unassembled WGS sequence"/>
</dbReference>
<dbReference type="GO" id="GO:0005524">
    <property type="term" value="F:ATP binding"/>
    <property type="evidence" value="ECO:0007669"/>
    <property type="project" value="UniProtKB-KW"/>
</dbReference>
<evidence type="ECO:0000256" key="2">
    <source>
        <dbReference type="ARBA" id="ARBA00022741"/>
    </source>
</evidence>
<dbReference type="PANTHER" id="PTHR19375">
    <property type="entry name" value="HEAT SHOCK PROTEIN 70KDA"/>
    <property type="match status" value="1"/>
</dbReference>
<evidence type="ECO:0000313" key="5">
    <source>
        <dbReference type="Proteomes" id="UP000789390"/>
    </source>
</evidence>
<keyword evidence="2" id="KW-0547">Nucleotide-binding</keyword>
<dbReference type="EMBL" id="CAKKLH010000235">
    <property type="protein sequence ID" value="CAH0106860.1"/>
    <property type="molecule type" value="Genomic_DNA"/>
</dbReference>
<dbReference type="FunFam" id="3.30.30.30:FF:000001">
    <property type="entry name" value="heat shock 70 kDa protein-like"/>
    <property type="match status" value="2"/>
</dbReference>
<dbReference type="InterPro" id="IPR029047">
    <property type="entry name" value="HSP70_peptide-bd_sf"/>
</dbReference>
<dbReference type="Gene3D" id="3.90.640.10">
    <property type="entry name" value="Actin, Chain A, domain 4"/>
    <property type="match status" value="2"/>
</dbReference>